<dbReference type="HOGENOM" id="CLU_063199_1_1_12"/>
<evidence type="ECO:0000313" key="8">
    <source>
        <dbReference type="EMBL" id="AGT43680.1"/>
    </source>
</evidence>
<dbReference type="Proteomes" id="UP000015620">
    <property type="component" value="Chromosome"/>
</dbReference>
<dbReference type="PIRSF" id="PIRSF006483">
    <property type="entry name" value="Membrane_protein_YitT"/>
    <property type="match status" value="1"/>
</dbReference>
<evidence type="ECO:0000256" key="3">
    <source>
        <dbReference type="ARBA" id="ARBA00022692"/>
    </source>
</evidence>
<feature type="domain" description="DUF2179" evidence="7">
    <location>
        <begin position="227"/>
        <end position="281"/>
    </location>
</feature>
<feature type="transmembrane region" description="Helical" evidence="6">
    <location>
        <begin position="9"/>
        <end position="35"/>
    </location>
</feature>
<feature type="transmembrane region" description="Helical" evidence="6">
    <location>
        <begin position="111"/>
        <end position="130"/>
    </location>
</feature>
<dbReference type="PANTHER" id="PTHR33545">
    <property type="entry name" value="UPF0750 MEMBRANE PROTEIN YITT-RELATED"/>
    <property type="match status" value="1"/>
</dbReference>
<keyword evidence="5 6" id="KW-0472">Membrane</keyword>
<keyword evidence="3 6" id="KW-0812">Transmembrane</keyword>
<dbReference type="InterPro" id="IPR051461">
    <property type="entry name" value="UPF0750_membrane"/>
</dbReference>
<dbReference type="GeneID" id="301089799"/>
<feature type="transmembrane region" description="Helical" evidence="6">
    <location>
        <begin position="86"/>
        <end position="105"/>
    </location>
</feature>
<gene>
    <name evidence="8" type="ORF">TPE_1185</name>
</gene>
<dbReference type="InterPro" id="IPR015867">
    <property type="entry name" value="N-reg_PII/ATP_PRibTrfase_C"/>
</dbReference>
<dbReference type="Gene3D" id="3.30.70.120">
    <property type="match status" value="1"/>
</dbReference>
<proteinExistence type="predicted"/>
<comment type="subcellular location">
    <subcellularLocation>
        <location evidence="1">Cell membrane</location>
        <topology evidence="1">Multi-pass membrane protein</topology>
    </subcellularLocation>
</comment>
<accession>S5ZU36</accession>
<reference evidence="8 9" key="1">
    <citation type="journal article" date="2013" name="PLoS ONE">
        <title>Genome-Wide Relatedness of Treponema pedis, from Gingiva and Necrotic Skin Lesions of Pigs, with the Human Oral Pathogen Treponema denticola.</title>
        <authorList>
            <person name="Svartstrom O."/>
            <person name="Mushtaq M."/>
            <person name="Pringle M."/>
            <person name="Segerman B."/>
        </authorList>
    </citation>
    <scope>NUCLEOTIDE SEQUENCE [LARGE SCALE GENOMIC DNA]</scope>
    <source>
        <strain evidence="8">T A4</strain>
    </source>
</reference>
<dbReference type="EMBL" id="CP004120">
    <property type="protein sequence ID" value="AGT43680.1"/>
    <property type="molecule type" value="Genomic_DNA"/>
</dbReference>
<evidence type="ECO:0000256" key="6">
    <source>
        <dbReference type="SAM" id="Phobius"/>
    </source>
</evidence>
<evidence type="ECO:0000313" key="9">
    <source>
        <dbReference type="Proteomes" id="UP000015620"/>
    </source>
</evidence>
<feature type="transmembrane region" description="Helical" evidence="6">
    <location>
        <begin position="150"/>
        <end position="173"/>
    </location>
</feature>
<keyword evidence="4 6" id="KW-1133">Transmembrane helix</keyword>
<keyword evidence="2" id="KW-1003">Cell membrane</keyword>
<dbReference type="KEGG" id="tped:TPE_1185"/>
<dbReference type="STRING" id="1291379.TPE_1185"/>
<dbReference type="PANTHER" id="PTHR33545:SF9">
    <property type="entry name" value="UPF0750 MEMBRANE PROTEIN YITE"/>
    <property type="match status" value="1"/>
</dbReference>
<evidence type="ECO:0000256" key="1">
    <source>
        <dbReference type="ARBA" id="ARBA00004651"/>
    </source>
</evidence>
<evidence type="ECO:0000256" key="4">
    <source>
        <dbReference type="ARBA" id="ARBA00022989"/>
    </source>
</evidence>
<name>S5ZU36_9SPIR</name>
<dbReference type="GO" id="GO:0005886">
    <property type="term" value="C:plasma membrane"/>
    <property type="evidence" value="ECO:0007669"/>
    <property type="project" value="UniProtKB-SubCell"/>
</dbReference>
<evidence type="ECO:0000256" key="2">
    <source>
        <dbReference type="ARBA" id="ARBA00022475"/>
    </source>
</evidence>
<dbReference type="AlphaFoldDB" id="S5ZU36"/>
<dbReference type="Pfam" id="PF10035">
    <property type="entry name" value="DUF2179"/>
    <property type="match status" value="1"/>
</dbReference>
<dbReference type="PATRIC" id="fig|1291379.3.peg.1181"/>
<evidence type="ECO:0000256" key="5">
    <source>
        <dbReference type="ARBA" id="ARBA00023136"/>
    </source>
</evidence>
<feature type="transmembrane region" description="Helical" evidence="6">
    <location>
        <begin position="179"/>
        <end position="198"/>
    </location>
</feature>
<evidence type="ECO:0000259" key="7">
    <source>
        <dbReference type="Pfam" id="PF10035"/>
    </source>
</evidence>
<dbReference type="OrthoDB" id="3180973at2"/>
<dbReference type="RefSeq" id="WP_020964980.1">
    <property type="nucleotide sequence ID" value="NC_022097.1"/>
</dbReference>
<dbReference type="InterPro" id="IPR019264">
    <property type="entry name" value="DUF2179"/>
</dbReference>
<dbReference type="CDD" id="cd16380">
    <property type="entry name" value="YitT_C"/>
    <property type="match status" value="1"/>
</dbReference>
<feature type="transmembrane region" description="Helical" evidence="6">
    <location>
        <begin position="55"/>
        <end position="74"/>
    </location>
</feature>
<organism evidence="8 9">
    <name type="scientific">Treponema pedis str. T A4</name>
    <dbReference type="NCBI Taxonomy" id="1291379"/>
    <lineage>
        <taxon>Bacteria</taxon>
        <taxon>Pseudomonadati</taxon>
        <taxon>Spirochaetota</taxon>
        <taxon>Spirochaetia</taxon>
        <taxon>Spirochaetales</taxon>
        <taxon>Treponemataceae</taxon>
        <taxon>Treponema</taxon>
    </lineage>
</organism>
<sequence>MNKNLSTKFILGILFDLFLVTLGSVIAAAALQFFLIPGTIAPGGVSGLSVAIEKLTGIKVYILNLVINIPLFILGAKLLGKKSAIFTLYSLFVLSGVLAVLPQNYVFTNDLFLAAIFGGILLGLGLGIVFKAGGTTGGTDLAGAIVHDKWPGLSIAKGMAIADFVIVAFAGIVDKNVNTSLYSLIALFFCTKIADMVLDGFTYFKGFFIISSKPEEVGNALMQNLERGVTILNGAGMYSKQERPVLLCVVSRAQFMRAKDIITEIDGNAFIMVCDMREVFGLGFKK</sequence>
<keyword evidence="9" id="KW-1185">Reference proteome</keyword>
<dbReference type="InterPro" id="IPR003740">
    <property type="entry name" value="YitT"/>
</dbReference>
<dbReference type="Pfam" id="PF02588">
    <property type="entry name" value="YitT_membrane"/>
    <property type="match status" value="1"/>
</dbReference>
<protein>
    <recommendedName>
        <fullName evidence="7">DUF2179 domain-containing protein</fullName>
    </recommendedName>
</protein>